<gene>
    <name evidence="3" type="ordered locus">Veis_0164</name>
</gene>
<dbReference type="RefSeq" id="WP_011807975.1">
    <property type="nucleotide sequence ID" value="NC_008786.1"/>
</dbReference>
<name>A1WE99_VEREI</name>
<dbReference type="STRING" id="391735.Veis_0164"/>
<dbReference type="OrthoDB" id="8678477at2"/>
<dbReference type="Gene3D" id="3.40.190.10">
    <property type="entry name" value="Periplasmic binding protein-like II"/>
    <property type="match status" value="1"/>
</dbReference>
<keyword evidence="2" id="KW-0732">Signal</keyword>
<dbReference type="PANTHER" id="PTHR42928:SF5">
    <property type="entry name" value="BLR1237 PROTEIN"/>
    <property type="match status" value="1"/>
</dbReference>
<feature type="signal peptide" evidence="2">
    <location>
        <begin position="1"/>
        <end position="19"/>
    </location>
</feature>
<accession>A1WE99</accession>
<dbReference type="InterPro" id="IPR042100">
    <property type="entry name" value="Bug_dom1"/>
</dbReference>
<keyword evidence="4" id="KW-1185">Reference proteome</keyword>
<dbReference type="InterPro" id="IPR005064">
    <property type="entry name" value="BUG"/>
</dbReference>
<evidence type="ECO:0000256" key="2">
    <source>
        <dbReference type="SAM" id="SignalP"/>
    </source>
</evidence>
<dbReference type="EMBL" id="CP000542">
    <property type="protein sequence ID" value="ABM55956.1"/>
    <property type="molecule type" value="Genomic_DNA"/>
</dbReference>
<dbReference type="Gene3D" id="3.40.190.150">
    <property type="entry name" value="Bordetella uptake gene, domain 1"/>
    <property type="match status" value="1"/>
</dbReference>
<dbReference type="HOGENOM" id="CLU_045683_0_0_4"/>
<feature type="chain" id="PRO_5002639705" evidence="2">
    <location>
        <begin position="20"/>
        <end position="332"/>
    </location>
</feature>
<dbReference type="Pfam" id="PF03401">
    <property type="entry name" value="TctC"/>
    <property type="match status" value="1"/>
</dbReference>
<dbReference type="CDD" id="cd13578">
    <property type="entry name" value="PBP2_Bug27"/>
    <property type="match status" value="1"/>
</dbReference>
<comment type="similarity">
    <text evidence="1">Belongs to the UPF0065 (bug) family.</text>
</comment>
<evidence type="ECO:0000313" key="3">
    <source>
        <dbReference type="EMBL" id="ABM55956.1"/>
    </source>
</evidence>
<sequence length="332" mass="34190">MAIDRRTLVTLLATSCAGAAGVGAGAAVQAQTAWPTRPIRIVVPHAAGGAADITVRTVGQKMAERLGHSVVIDNRPGAGGIVAGELVARAAPDGHTLLLISSGTAVSAALFKQLPFDTLRDFAPVSLLARFDLAVAVRAGGRMTTLAELLAYARANPGQLDIGTPQIGSTQHLAAELFKVTAGIDAQIVPFNGTPALIAAVRGGQVQVLVDILGALMPHIGAGALQALAVLGARRATQLPQVPTVRESGGRLEHFNVSSWNGLAAPAGTPAALLERLSRTVQAALARPDVKNRLLELNLDAQGSTPAQLGEHLAADMRRWSEVIAQAGIARQ</sequence>
<evidence type="ECO:0000313" key="4">
    <source>
        <dbReference type="Proteomes" id="UP000000374"/>
    </source>
</evidence>
<dbReference type="GeneID" id="76458915"/>
<reference evidence="4" key="1">
    <citation type="submission" date="2006-12" db="EMBL/GenBank/DDBJ databases">
        <title>Complete sequence of chromosome 1 of Verminephrobacter eiseniae EF01-2.</title>
        <authorList>
            <person name="Copeland A."/>
            <person name="Lucas S."/>
            <person name="Lapidus A."/>
            <person name="Barry K."/>
            <person name="Detter J.C."/>
            <person name="Glavina del Rio T."/>
            <person name="Dalin E."/>
            <person name="Tice H."/>
            <person name="Pitluck S."/>
            <person name="Chertkov O."/>
            <person name="Brettin T."/>
            <person name="Bruce D."/>
            <person name="Han C."/>
            <person name="Tapia R."/>
            <person name="Gilna P."/>
            <person name="Schmutz J."/>
            <person name="Larimer F."/>
            <person name="Land M."/>
            <person name="Hauser L."/>
            <person name="Kyrpides N."/>
            <person name="Kim E."/>
            <person name="Stahl D."/>
            <person name="Richardson P."/>
        </authorList>
    </citation>
    <scope>NUCLEOTIDE SEQUENCE [LARGE SCALE GENOMIC DNA]</scope>
    <source>
        <strain evidence="4">EF01-2</strain>
    </source>
</reference>
<dbReference type="PANTHER" id="PTHR42928">
    <property type="entry name" value="TRICARBOXYLATE-BINDING PROTEIN"/>
    <property type="match status" value="1"/>
</dbReference>
<dbReference type="SUPFAM" id="SSF53850">
    <property type="entry name" value="Periplasmic binding protein-like II"/>
    <property type="match status" value="1"/>
</dbReference>
<dbReference type="Proteomes" id="UP000000374">
    <property type="component" value="Chromosome"/>
</dbReference>
<dbReference type="AlphaFoldDB" id="A1WE99"/>
<proteinExistence type="inferred from homology"/>
<evidence type="ECO:0000256" key="1">
    <source>
        <dbReference type="ARBA" id="ARBA00006987"/>
    </source>
</evidence>
<organism evidence="3 4">
    <name type="scientific">Verminephrobacter eiseniae (strain EF01-2)</name>
    <dbReference type="NCBI Taxonomy" id="391735"/>
    <lineage>
        <taxon>Bacteria</taxon>
        <taxon>Pseudomonadati</taxon>
        <taxon>Pseudomonadota</taxon>
        <taxon>Betaproteobacteria</taxon>
        <taxon>Burkholderiales</taxon>
        <taxon>Comamonadaceae</taxon>
        <taxon>Verminephrobacter</taxon>
    </lineage>
</organism>
<dbReference type="KEGG" id="vei:Veis_0164"/>
<protein>
    <submittedName>
        <fullName evidence="3">Uncharacterized protein UPF0065</fullName>
    </submittedName>
</protein>
<dbReference type="PIRSF" id="PIRSF017082">
    <property type="entry name" value="YflP"/>
    <property type="match status" value="1"/>
</dbReference>
<dbReference type="eggNOG" id="COG3181">
    <property type="taxonomic scope" value="Bacteria"/>
</dbReference>